<dbReference type="EMBL" id="AY915805">
    <property type="protein sequence ID" value="AAX31026.1"/>
    <property type="molecule type" value="mRNA"/>
</dbReference>
<reference evidence="1" key="1">
    <citation type="submission" date="2005-01" db="EMBL/GenBank/DDBJ databases">
        <authorList>
            <person name="Han Z."/>
        </authorList>
    </citation>
    <scope>NUCLEOTIDE SEQUENCE</scope>
</reference>
<accession>Q5BR10</accession>
<organism evidence="1">
    <name type="scientific">Schistosoma japonicum</name>
    <name type="common">Blood fluke</name>
    <dbReference type="NCBI Taxonomy" id="6182"/>
    <lineage>
        <taxon>Eukaryota</taxon>
        <taxon>Metazoa</taxon>
        <taxon>Spiralia</taxon>
        <taxon>Lophotrochozoa</taxon>
        <taxon>Platyhelminthes</taxon>
        <taxon>Trematoda</taxon>
        <taxon>Digenea</taxon>
        <taxon>Strigeidida</taxon>
        <taxon>Schistosomatoidea</taxon>
        <taxon>Schistosomatidae</taxon>
        <taxon>Schistosoma</taxon>
    </lineage>
</organism>
<name>Q5BR10_SCHJA</name>
<reference evidence="1" key="2">
    <citation type="journal article" date="2006" name="PLoS Pathog.">
        <title>New perspectives on host-parasite interplay by comparative transcriptomic and proteomic analyses of Schistosoma japonicum.</title>
        <authorList>
            <person name="Liu F."/>
            <person name="Lu J."/>
            <person name="Hu W."/>
            <person name="Wang S.Y."/>
            <person name="Cui S.J."/>
            <person name="Chi M."/>
            <person name="Yan Q."/>
            <person name="Wang X.R."/>
            <person name="Song H.D."/>
            <person name="Xu X.N."/>
            <person name="Wang J.J."/>
            <person name="Zhang X.L."/>
            <person name="Zhang X."/>
            <person name="Wang Z.Q."/>
            <person name="Xue C.L."/>
            <person name="Brindley P.J."/>
            <person name="McManus D.P."/>
            <person name="Yang P.Y."/>
            <person name="Feng Z."/>
            <person name="Chen Z."/>
            <person name="Han Z.G."/>
        </authorList>
    </citation>
    <scope>NUCLEOTIDE SEQUENCE</scope>
</reference>
<evidence type="ECO:0000313" key="1">
    <source>
        <dbReference type="EMBL" id="AAX31026.1"/>
    </source>
</evidence>
<sequence length="85" mass="9676">MSGNTSQSQYISELLDRLFRGIFSTKLDDQKILSNSIPLSGKLVFADSKVTYNEALFLFCRLERDYSSLNIFPSRSLFSRKAVSI</sequence>
<protein>
    <submittedName>
        <fullName evidence="1">SJCHGC09732 protein</fullName>
    </submittedName>
</protein>
<proteinExistence type="evidence at transcript level"/>
<dbReference type="AlphaFoldDB" id="Q5BR10"/>